<evidence type="ECO:0000256" key="6">
    <source>
        <dbReference type="ARBA" id="ARBA00023136"/>
    </source>
</evidence>
<feature type="transmembrane region" description="Helical" evidence="7">
    <location>
        <begin position="178"/>
        <end position="196"/>
    </location>
</feature>
<dbReference type="InterPro" id="IPR000515">
    <property type="entry name" value="MetI-like"/>
</dbReference>
<dbReference type="OrthoDB" id="9772184at2"/>
<dbReference type="GO" id="GO:0005886">
    <property type="term" value="C:plasma membrane"/>
    <property type="evidence" value="ECO:0007669"/>
    <property type="project" value="UniProtKB-SubCell"/>
</dbReference>
<dbReference type="GO" id="GO:0055085">
    <property type="term" value="P:transmembrane transport"/>
    <property type="evidence" value="ECO:0007669"/>
    <property type="project" value="InterPro"/>
</dbReference>
<dbReference type="Pfam" id="PF00528">
    <property type="entry name" value="BPD_transp_1"/>
    <property type="match status" value="1"/>
</dbReference>
<organism evidence="9 10">
    <name type="scientific">Litorilinea aerophila</name>
    <dbReference type="NCBI Taxonomy" id="1204385"/>
    <lineage>
        <taxon>Bacteria</taxon>
        <taxon>Bacillati</taxon>
        <taxon>Chloroflexota</taxon>
        <taxon>Caldilineae</taxon>
        <taxon>Caldilineales</taxon>
        <taxon>Caldilineaceae</taxon>
        <taxon>Litorilinea</taxon>
    </lineage>
</organism>
<dbReference type="AlphaFoldDB" id="A0A540VBR2"/>
<feature type="transmembrane region" description="Helical" evidence="7">
    <location>
        <begin position="287"/>
        <end position="308"/>
    </location>
</feature>
<reference evidence="9 10" key="1">
    <citation type="submission" date="2019-06" db="EMBL/GenBank/DDBJ databases">
        <title>Genome sequence of Litorilinea aerophila BAA-2444.</title>
        <authorList>
            <person name="Maclea K.S."/>
            <person name="Maurais E.G."/>
            <person name="Iannazzi L.C."/>
        </authorList>
    </citation>
    <scope>NUCLEOTIDE SEQUENCE [LARGE SCALE GENOMIC DNA]</scope>
    <source>
        <strain evidence="9 10">ATCC BAA-2444</strain>
    </source>
</reference>
<evidence type="ECO:0000256" key="4">
    <source>
        <dbReference type="ARBA" id="ARBA00022692"/>
    </source>
</evidence>
<evidence type="ECO:0000256" key="2">
    <source>
        <dbReference type="ARBA" id="ARBA00022448"/>
    </source>
</evidence>
<comment type="similarity">
    <text evidence="7">Belongs to the binding-protein-dependent transport system permease family.</text>
</comment>
<evidence type="ECO:0000256" key="1">
    <source>
        <dbReference type="ARBA" id="ARBA00004651"/>
    </source>
</evidence>
<comment type="caution">
    <text evidence="9">The sequence shown here is derived from an EMBL/GenBank/DDBJ whole genome shotgun (WGS) entry which is preliminary data.</text>
</comment>
<keyword evidence="4 7" id="KW-0812">Transmembrane</keyword>
<evidence type="ECO:0000256" key="7">
    <source>
        <dbReference type="RuleBase" id="RU363032"/>
    </source>
</evidence>
<name>A0A540VBR2_9CHLR</name>
<feature type="transmembrane region" description="Helical" evidence="7">
    <location>
        <begin position="135"/>
        <end position="158"/>
    </location>
</feature>
<keyword evidence="6 7" id="KW-0472">Membrane</keyword>
<feature type="domain" description="ABC transmembrane type-1" evidence="8">
    <location>
        <begin position="96"/>
        <end position="305"/>
    </location>
</feature>
<dbReference type="RefSeq" id="WP_141611479.1">
    <property type="nucleotide sequence ID" value="NZ_VIGC02000026.1"/>
</dbReference>
<feature type="transmembrane region" description="Helical" evidence="7">
    <location>
        <begin position="12"/>
        <end position="31"/>
    </location>
</feature>
<dbReference type="CDD" id="cd06261">
    <property type="entry name" value="TM_PBP2"/>
    <property type="match status" value="1"/>
</dbReference>
<dbReference type="PANTHER" id="PTHR43163:SF6">
    <property type="entry name" value="DIPEPTIDE TRANSPORT SYSTEM PERMEASE PROTEIN DPPB-RELATED"/>
    <property type="match status" value="1"/>
</dbReference>
<evidence type="ECO:0000256" key="3">
    <source>
        <dbReference type="ARBA" id="ARBA00022475"/>
    </source>
</evidence>
<dbReference type="Gene3D" id="1.10.3720.10">
    <property type="entry name" value="MetI-like"/>
    <property type="match status" value="1"/>
</dbReference>
<feature type="transmembrane region" description="Helical" evidence="7">
    <location>
        <begin position="237"/>
        <end position="267"/>
    </location>
</feature>
<comment type="subcellular location">
    <subcellularLocation>
        <location evidence="1 7">Cell membrane</location>
        <topology evidence="1 7">Multi-pass membrane protein</topology>
    </subcellularLocation>
</comment>
<dbReference type="PANTHER" id="PTHR43163">
    <property type="entry name" value="DIPEPTIDE TRANSPORT SYSTEM PERMEASE PROTEIN DPPB-RELATED"/>
    <property type="match status" value="1"/>
</dbReference>
<dbReference type="InterPro" id="IPR035906">
    <property type="entry name" value="MetI-like_sf"/>
</dbReference>
<evidence type="ECO:0000259" key="8">
    <source>
        <dbReference type="PROSITE" id="PS50928"/>
    </source>
</evidence>
<proteinExistence type="inferred from homology"/>
<dbReference type="Pfam" id="PF19300">
    <property type="entry name" value="BPD_transp_1_N"/>
    <property type="match status" value="1"/>
</dbReference>
<keyword evidence="5 7" id="KW-1133">Transmembrane helix</keyword>
<dbReference type="InterPro" id="IPR045621">
    <property type="entry name" value="BPD_transp_1_N"/>
</dbReference>
<gene>
    <name evidence="9" type="ORF">FKZ61_17635</name>
</gene>
<evidence type="ECO:0000256" key="5">
    <source>
        <dbReference type="ARBA" id="ARBA00022989"/>
    </source>
</evidence>
<feature type="transmembrane region" description="Helical" evidence="7">
    <location>
        <begin position="102"/>
        <end position="123"/>
    </location>
</feature>
<keyword evidence="3" id="KW-1003">Cell membrane</keyword>
<dbReference type="Proteomes" id="UP000317371">
    <property type="component" value="Unassembled WGS sequence"/>
</dbReference>
<protein>
    <submittedName>
        <fullName evidence="9">ABC transporter permease</fullName>
    </submittedName>
</protein>
<evidence type="ECO:0000313" key="9">
    <source>
        <dbReference type="EMBL" id="TQE94201.1"/>
    </source>
</evidence>
<evidence type="ECO:0000313" key="10">
    <source>
        <dbReference type="Proteomes" id="UP000317371"/>
    </source>
</evidence>
<accession>A0A540VBR2</accession>
<dbReference type="SUPFAM" id="SSF161098">
    <property type="entry name" value="MetI-like"/>
    <property type="match status" value="1"/>
</dbReference>
<dbReference type="PROSITE" id="PS50928">
    <property type="entry name" value="ABC_TM1"/>
    <property type="match status" value="1"/>
</dbReference>
<dbReference type="EMBL" id="VIGC01000026">
    <property type="protein sequence ID" value="TQE94201.1"/>
    <property type="molecule type" value="Genomic_DNA"/>
</dbReference>
<dbReference type="InParanoid" id="A0A540VBR2"/>
<sequence length="315" mass="34250">MNTRYLIQRLLLTVVVLLGVTFAVFLIIHLVPGDPARVILGVQANEENVAALRERLGLNRPFLVQYGSWLWHALQGDLGRSLITGQAVLPQILQRLPATLQLAAAALFIGMLIGLPAGIVSALRPGSRLDVITSLFSQVGVSIPDFWLGILLVILFSLTLGWLPPSGYTPISVDFGDWLAHLVLPALTAGVISGSIQTRFVRSAMLEVLNEDYIRTARAKGLGERVVILRHGLRNALITIVTILGLQLTALFSAVVVVEVVFAWPGLGRLALDAVLDRDYPLLQGTVLTMAVVLALVNLAVDLIYFFLDPRIEYA</sequence>
<keyword evidence="10" id="KW-1185">Reference proteome</keyword>
<keyword evidence="2 7" id="KW-0813">Transport</keyword>